<dbReference type="GO" id="GO:0006508">
    <property type="term" value="P:proteolysis"/>
    <property type="evidence" value="ECO:0007669"/>
    <property type="project" value="InterPro"/>
</dbReference>
<dbReference type="RefSeq" id="WP_037572359.1">
    <property type="nucleotide sequence ID" value="NZ_CP133244.1"/>
</dbReference>
<proteinExistence type="predicted"/>
<reference evidence="7 8" key="1">
    <citation type="journal article" date="2016" name="Front. Microbiol.">
        <title>Comprehensive Phylogenetic Analysis of Bovine Non-aureus Staphylococci Species Based on Whole-Genome Sequencing.</title>
        <authorList>
            <person name="Naushad S."/>
            <person name="Barkema H.W."/>
            <person name="Luby C."/>
            <person name="Condas L.A."/>
            <person name="Nobrega D.B."/>
            <person name="Carson D.A."/>
            <person name="De Buck J."/>
        </authorList>
    </citation>
    <scope>NUCLEOTIDE SEQUENCE [LARGE SCALE GENOMIC DNA]</scope>
    <source>
        <strain evidence="5 8">SNUC 105</strain>
        <strain evidence="6 7">SNUC 1363</strain>
        <strain evidence="4 9">SNUC 505</strain>
    </source>
</reference>
<evidence type="ECO:0000313" key="5">
    <source>
        <dbReference type="EMBL" id="PTG27872.1"/>
    </source>
</evidence>
<dbReference type="InterPro" id="IPR050300">
    <property type="entry name" value="GDXG_lipolytic_enzyme"/>
</dbReference>
<dbReference type="EMBL" id="PZBZ01000007">
    <property type="protein sequence ID" value="PTG16600.1"/>
    <property type="molecule type" value="Genomic_DNA"/>
</dbReference>
<gene>
    <name evidence="5" type="ORF">BU638_04865</name>
    <name evidence="4" type="ORF">BU653_01885</name>
    <name evidence="6" type="ORF">BU676_10895</name>
    <name evidence="3" type="ORF">RCF65_05465</name>
</gene>
<accession>A0AAE5T2P9</accession>
<dbReference type="Pfam" id="PF00326">
    <property type="entry name" value="Peptidase_S9"/>
    <property type="match status" value="1"/>
</dbReference>
<evidence type="ECO:0000313" key="6">
    <source>
        <dbReference type="EMBL" id="PTG68032.1"/>
    </source>
</evidence>
<dbReference type="Proteomes" id="UP000242144">
    <property type="component" value="Unassembled WGS sequence"/>
</dbReference>
<protein>
    <submittedName>
        <fullName evidence="3">Alpha/beta fold hydrolase</fullName>
    </submittedName>
    <submittedName>
        <fullName evidence="4">Alpha/beta hydrolase</fullName>
    </submittedName>
</protein>
<dbReference type="GO" id="GO:0008236">
    <property type="term" value="F:serine-type peptidase activity"/>
    <property type="evidence" value="ECO:0007669"/>
    <property type="project" value="InterPro"/>
</dbReference>
<dbReference type="InterPro" id="IPR001375">
    <property type="entry name" value="Peptidase_S9_cat"/>
</dbReference>
<comment type="caution">
    <text evidence="4">The sequence shown here is derived from an EMBL/GenBank/DDBJ whole genome shotgun (WGS) entry which is preliminary data.</text>
</comment>
<evidence type="ECO:0000256" key="1">
    <source>
        <dbReference type="ARBA" id="ARBA00022801"/>
    </source>
</evidence>
<evidence type="ECO:0000313" key="4">
    <source>
        <dbReference type="EMBL" id="PTG16600.1"/>
    </source>
</evidence>
<feature type="domain" description="Peptidase S9 prolyl oligopeptidase catalytic" evidence="2">
    <location>
        <begin position="76"/>
        <end position="207"/>
    </location>
</feature>
<evidence type="ECO:0000259" key="2">
    <source>
        <dbReference type="Pfam" id="PF00326"/>
    </source>
</evidence>
<organism evidence="4 9">
    <name type="scientific">Staphylococcus chromogenes</name>
    <name type="common">Staphylococcus hyicus subsp. chromogenes</name>
    <dbReference type="NCBI Taxonomy" id="46126"/>
    <lineage>
        <taxon>Bacteria</taxon>
        <taxon>Bacillati</taxon>
        <taxon>Bacillota</taxon>
        <taxon>Bacilli</taxon>
        <taxon>Bacillales</taxon>
        <taxon>Staphylococcaceae</taxon>
        <taxon>Staphylococcus</taxon>
    </lineage>
</organism>
<dbReference type="EMBL" id="JAVGJF010000024">
    <property type="protein sequence ID" value="MDQ7175431.1"/>
    <property type="molecule type" value="Genomic_DNA"/>
</dbReference>
<dbReference type="Proteomes" id="UP000242704">
    <property type="component" value="Unassembled WGS sequence"/>
</dbReference>
<sequence length="231" mass="26358">MEQFFYGDNVAQHYDVYLSDTMTNPTWIVLVHGGYWREKFDKHMMDPMIDALSEEGYGIINIEYRRGPEHPWPTPSEDIHAALKHFKSSKFAPDKCIGLGHSVGGQLVLLNHKDFDAVVALAPVTDVLYTLHHQLGQNAATEYFDTRDTNILKTASPITQLPIETETLIIHGYNDTSVHIDTSLSLVHENYHKGEYITFYALPFLDHLECINPRGTHFPLLCAWLKQFSLS</sequence>
<keyword evidence="1 4" id="KW-0378">Hydrolase</keyword>
<name>A0AAE5T2P9_STACR</name>
<dbReference type="AlphaFoldDB" id="A0AAE5T2P9"/>
<dbReference type="PANTHER" id="PTHR48081">
    <property type="entry name" value="AB HYDROLASE SUPERFAMILY PROTEIN C4A8.06C"/>
    <property type="match status" value="1"/>
</dbReference>
<evidence type="ECO:0000313" key="7">
    <source>
        <dbReference type="Proteomes" id="UP000242008"/>
    </source>
</evidence>
<dbReference type="Proteomes" id="UP000242008">
    <property type="component" value="Unassembled WGS sequence"/>
</dbReference>
<keyword evidence="7" id="KW-1185">Reference proteome</keyword>
<dbReference type="SUPFAM" id="SSF53474">
    <property type="entry name" value="alpha/beta-Hydrolases"/>
    <property type="match status" value="1"/>
</dbReference>
<dbReference type="InterPro" id="IPR029058">
    <property type="entry name" value="AB_hydrolase_fold"/>
</dbReference>
<evidence type="ECO:0000313" key="8">
    <source>
        <dbReference type="Proteomes" id="UP000242144"/>
    </source>
</evidence>
<dbReference type="EMBL" id="PZAO01000036">
    <property type="protein sequence ID" value="PTG68032.1"/>
    <property type="molecule type" value="Genomic_DNA"/>
</dbReference>
<dbReference type="Proteomes" id="UP001240157">
    <property type="component" value="Unassembled WGS sequence"/>
</dbReference>
<evidence type="ECO:0000313" key="9">
    <source>
        <dbReference type="Proteomes" id="UP000242704"/>
    </source>
</evidence>
<evidence type="ECO:0000313" key="10">
    <source>
        <dbReference type="Proteomes" id="UP001240157"/>
    </source>
</evidence>
<dbReference type="Gene3D" id="3.40.50.1820">
    <property type="entry name" value="alpha/beta hydrolase"/>
    <property type="match status" value="1"/>
</dbReference>
<dbReference type="EMBL" id="PZCM01000004">
    <property type="protein sequence ID" value="PTG27872.1"/>
    <property type="molecule type" value="Genomic_DNA"/>
</dbReference>
<evidence type="ECO:0000313" key="3">
    <source>
        <dbReference type="EMBL" id="MDQ7175431.1"/>
    </source>
</evidence>
<reference evidence="3 10" key="3">
    <citation type="submission" date="2023-08" db="EMBL/GenBank/DDBJ databases">
        <title>Whole genome sequencing of Staphylococcus chromogenes NNSch 2386.</title>
        <authorList>
            <person name="Kropotov V.S."/>
            <person name="Boriskina E.V."/>
            <person name="Gordinskaya N.A."/>
            <person name="Shkurkina I.S."/>
            <person name="Kryazhev D.V."/>
            <person name="Alekseeva A.E."/>
            <person name="Makhova M.A."/>
        </authorList>
    </citation>
    <scope>NUCLEOTIDE SEQUENCE [LARGE SCALE GENOMIC DNA]</scope>
    <source>
        <strain evidence="3 10">NNSch 2386</strain>
    </source>
</reference>
<reference evidence="4" key="2">
    <citation type="submission" date="2018-03" db="EMBL/GenBank/DDBJ databases">
        <authorList>
            <person name="Naushad S."/>
        </authorList>
    </citation>
    <scope>NUCLEOTIDE SEQUENCE</scope>
    <source>
        <strain evidence="5">SNUC 105</strain>
        <strain evidence="6">SNUC 1363</strain>
        <strain evidence="4">SNUC 505</strain>
    </source>
</reference>